<reference evidence="2" key="1">
    <citation type="submission" date="2022-10" db="EMBL/GenBank/DDBJ databases">
        <title>Tapping the CABI collections for fungal endophytes: first genome assemblies for Collariella, Neodidymelliopsis, Ascochyta clinopodiicola, Didymella pomorum, Didymosphaeria variabile, Neocosmospora piperis and Neocucurbitaria cava.</title>
        <authorList>
            <person name="Hill R."/>
        </authorList>
    </citation>
    <scope>NUCLEOTIDE SEQUENCE</scope>
    <source>
        <strain evidence="2">IMI 355082</strain>
    </source>
</reference>
<comment type="caution">
    <text evidence="2">The sequence shown here is derived from an EMBL/GenBank/DDBJ whole genome shotgun (WGS) entry which is preliminary data.</text>
</comment>
<organism evidence="2 3">
    <name type="scientific">Gnomoniopsis smithogilvyi</name>
    <dbReference type="NCBI Taxonomy" id="1191159"/>
    <lineage>
        <taxon>Eukaryota</taxon>
        <taxon>Fungi</taxon>
        <taxon>Dikarya</taxon>
        <taxon>Ascomycota</taxon>
        <taxon>Pezizomycotina</taxon>
        <taxon>Sordariomycetes</taxon>
        <taxon>Sordariomycetidae</taxon>
        <taxon>Diaporthales</taxon>
        <taxon>Gnomoniaceae</taxon>
        <taxon>Gnomoniopsis</taxon>
    </lineage>
</organism>
<accession>A0A9W8YQN9</accession>
<evidence type="ECO:0000313" key="3">
    <source>
        <dbReference type="Proteomes" id="UP001140453"/>
    </source>
</evidence>
<feature type="domain" description="Heterokaryon incompatibility" evidence="1">
    <location>
        <begin position="6"/>
        <end position="108"/>
    </location>
</feature>
<dbReference type="InterPro" id="IPR052895">
    <property type="entry name" value="HetReg/Transcr_Mod"/>
</dbReference>
<proteinExistence type="predicted"/>
<dbReference type="PANTHER" id="PTHR24148">
    <property type="entry name" value="ANKYRIN REPEAT DOMAIN-CONTAINING PROTEIN 39 HOMOLOG-RELATED"/>
    <property type="match status" value="1"/>
</dbReference>
<evidence type="ECO:0000313" key="2">
    <source>
        <dbReference type="EMBL" id="KAJ4388180.1"/>
    </source>
</evidence>
<dbReference type="Pfam" id="PF06985">
    <property type="entry name" value="HET"/>
    <property type="match status" value="1"/>
</dbReference>
<name>A0A9W8YQN9_9PEZI</name>
<gene>
    <name evidence="2" type="ORF">N0V93_008787</name>
</gene>
<dbReference type="AlphaFoldDB" id="A0A9W8YQN9"/>
<dbReference type="Proteomes" id="UP001140453">
    <property type="component" value="Unassembled WGS sequence"/>
</dbReference>
<dbReference type="InterPro" id="IPR010730">
    <property type="entry name" value="HET"/>
</dbReference>
<protein>
    <recommendedName>
        <fullName evidence="1">Heterokaryon incompatibility domain-containing protein</fullName>
    </recommendedName>
</protein>
<sequence>MQLGLWIWVDALCINQDDPQERAREVPRMRIIYKSALDVVIWLGEGRDNSDLAIRLIKTLSKFSEENNALSVGRMLSKDPNFLGVGAWRALGQLMNREYWSRVWIMQEIALGNAQSPLLCGQEAATWDDFVRALNTFTAHHLKLVFTLVESQYSSAELAGTIYSGLNRGRIIHFRTAQNTELLHGPETSDNLMPLLDLGRRALATDNRDKVYGILGLMPTAIREVVKVDYQLPVAEVYASFARAIFETVRNLAILEQCSGPAIGMPSWAQDWTEKDHYRLFGGNCNYHAGIESMDVSFTAHFSEDGNVLRCRVAYIDTIEGLGVRFVYPFGTKSNESWEDSIVQPRTCSNAYQTENGLHDALWRTLVGNRTPNGKKAPLSYSSLLKCPILLGEEVSEELRSWRGRKAFDQVVGQNAALLIAGRSLASFFPTENDPILALDPAESHDAMERMFRLHRSRRLAVTSRGYLGLVPAASRQDDCIGILERCPVAMTLRRVSSHEFEVIGPAYLHGFMESGDRFKEDVGDCWQINLR</sequence>
<dbReference type="EMBL" id="JAPEVB010000005">
    <property type="protein sequence ID" value="KAJ4388180.1"/>
    <property type="molecule type" value="Genomic_DNA"/>
</dbReference>
<evidence type="ECO:0000259" key="1">
    <source>
        <dbReference type="Pfam" id="PF06985"/>
    </source>
</evidence>
<dbReference type="OrthoDB" id="265717at2759"/>
<keyword evidence="3" id="KW-1185">Reference proteome</keyword>
<dbReference type="PANTHER" id="PTHR24148:SF73">
    <property type="entry name" value="HET DOMAIN PROTEIN (AFU_ORTHOLOGUE AFUA_8G01020)"/>
    <property type="match status" value="1"/>
</dbReference>